<name>A0A0R1UUJ0_9LACO</name>
<dbReference type="PATRIC" id="fig|1423801.4.peg.2176"/>
<dbReference type="PANTHER" id="PTHR37305:SF1">
    <property type="entry name" value="MEMBRANE PROTEIN"/>
    <property type="match status" value="1"/>
</dbReference>
<feature type="transmembrane region" description="Helical" evidence="1">
    <location>
        <begin position="52"/>
        <end position="74"/>
    </location>
</feature>
<keyword evidence="3" id="KW-1185">Reference proteome</keyword>
<keyword evidence="1" id="KW-0812">Transmembrane</keyword>
<keyword evidence="1" id="KW-1133">Transmembrane helix</keyword>
<dbReference type="Pfam" id="PF12730">
    <property type="entry name" value="ABC2_membrane_4"/>
    <property type="match status" value="1"/>
</dbReference>
<protein>
    <recommendedName>
        <fullName evidence="4">ABC transporter permease</fullName>
    </recommendedName>
</protein>
<feature type="transmembrane region" description="Helical" evidence="1">
    <location>
        <begin position="21"/>
        <end position="40"/>
    </location>
</feature>
<dbReference type="STRING" id="1423801.FD50_GL002129"/>
<evidence type="ECO:0000256" key="1">
    <source>
        <dbReference type="SAM" id="Phobius"/>
    </source>
</evidence>
<dbReference type="Proteomes" id="UP000051166">
    <property type="component" value="Unassembled WGS sequence"/>
</dbReference>
<dbReference type="PANTHER" id="PTHR37305">
    <property type="entry name" value="INTEGRAL MEMBRANE PROTEIN-RELATED"/>
    <property type="match status" value="1"/>
</dbReference>
<keyword evidence="1" id="KW-0472">Membrane</keyword>
<organism evidence="2 3">
    <name type="scientific">Liquorilactobacillus satsumensis DSM 16230 = JCM 12392</name>
    <dbReference type="NCBI Taxonomy" id="1423801"/>
    <lineage>
        <taxon>Bacteria</taxon>
        <taxon>Bacillati</taxon>
        <taxon>Bacillota</taxon>
        <taxon>Bacilli</taxon>
        <taxon>Lactobacillales</taxon>
        <taxon>Lactobacillaceae</taxon>
        <taxon>Liquorilactobacillus</taxon>
    </lineage>
</organism>
<dbReference type="RefSeq" id="WP_056962044.1">
    <property type="nucleotide sequence ID" value="NZ_AZFQ01000055.1"/>
</dbReference>
<gene>
    <name evidence="2" type="ORF">FD50_GL002129</name>
</gene>
<reference evidence="2 3" key="1">
    <citation type="journal article" date="2015" name="Genome Announc.">
        <title>Expanding the biotechnology potential of lactobacilli through comparative genomics of 213 strains and associated genera.</title>
        <authorList>
            <person name="Sun Z."/>
            <person name="Harris H.M."/>
            <person name="McCann A."/>
            <person name="Guo C."/>
            <person name="Argimon S."/>
            <person name="Zhang W."/>
            <person name="Yang X."/>
            <person name="Jeffery I.B."/>
            <person name="Cooney J.C."/>
            <person name="Kagawa T.F."/>
            <person name="Liu W."/>
            <person name="Song Y."/>
            <person name="Salvetti E."/>
            <person name="Wrobel A."/>
            <person name="Rasinkangas P."/>
            <person name="Parkhill J."/>
            <person name="Rea M.C."/>
            <person name="O'Sullivan O."/>
            <person name="Ritari J."/>
            <person name="Douillard F.P."/>
            <person name="Paul Ross R."/>
            <person name="Yang R."/>
            <person name="Briner A.E."/>
            <person name="Felis G.E."/>
            <person name="de Vos W.M."/>
            <person name="Barrangou R."/>
            <person name="Klaenhammer T.R."/>
            <person name="Caufield P.W."/>
            <person name="Cui Y."/>
            <person name="Zhang H."/>
            <person name="O'Toole P.W."/>
        </authorList>
    </citation>
    <scope>NUCLEOTIDE SEQUENCE [LARGE SCALE GENOMIC DNA]</scope>
    <source>
        <strain evidence="2 3">DSM 16230</strain>
    </source>
</reference>
<feature type="transmembrane region" description="Helical" evidence="1">
    <location>
        <begin position="166"/>
        <end position="188"/>
    </location>
</feature>
<dbReference type="OrthoDB" id="4336274at2"/>
<dbReference type="GeneID" id="98309340"/>
<comment type="caution">
    <text evidence="2">The sequence shown here is derived from an EMBL/GenBank/DDBJ whole genome shotgun (WGS) entry which is preliminary data.</text>
</comment>
<dbReference type="EMBL" id="AZFQ01000055">
    <property type="protein sequence ID" value="KRL96844.1"/>
    <property type="molecule type" value="Genomic_DNA"/>
</dbReference>
<feature type="transmembrane region" description="Helical" evidence="1">
    <location>
        <begin position="135"/>
        <end position="159"/>
    </location>
</feature>
<feature type="transmembrane region" description="Helical" evidence="1">
    <location>
        <begin position="108"/>
        <end position="129"/>
    </location>
</feature>
<proteinExistence type="predicted"/>
<feature type="transmembrane region" description="Helical" evidence="1">
    <location>
        <begin position="208"/>
        <end position="230"/>
    </location>
</feature>
<dbReference type="AlphaFoldDB" id="A0A0R1UUJ0"/>
<evidence type="ECO:0000313" key="3">
    <source>
        <dbReference type="Proteomes" id="UP000051166"/>
    </source>
</evidence>
<accession>A0A0R1UUJ0</accession>
<evidence type="ECO:0008006" key="4">
    <source>
        <dbReference type="Google" id="ProtNLM"/>
    </source>
</evidence>
<evidence type="ECO:0000313" key="2">
    <source>
        <dbReference type="EMBL" id="KRL96844.1"/>
    </source>
</evidence>
<sequence>MRFQQLVSLKVIIWLELKKIIKSHLVEMIIMGLLFLVLVRRGTDWENYINNSLLFLLVVVGSVGFGILASWVFAREYTDGTFKDLLALPVSRANIVLGKLIAIEITELMIVAVSLLLILISGYLIFGVAPRGSLLIAALAKTEVAFIYDVLLAFLWPLLASLFRSALLPMSLAFISLIIDVMFAPQQIGQYIPWAIPGFYLAHADLNLAASKIIICAIGFVGIYGTIFLWKHPHRS</sequence>